<dbReference type="InterPro" id="IPR036812">
    <property type="entry name" value="NAD(P)_OxRdtase_dom_sf"/>
</dbReference>
<dbReference type="EMBL" id="CP120863">
    <property type="protein sequence ID" value="WFE88349.1"/>
    <property type="molecule type" value="Genomic_DNA"/>
</dbReference>
<keyword evidence="3" id="KW-1185">Reference proteome</keyword>
<name>A0ABY8EZ88_9HYPH</name>
<gene>
    <name evidence="2" type="ORF">K1718_19580</name>
</gene>
<evidence type="ECO:0000313" key="3">
    <source>
        <dbReference type="Proteomes" id="UP001209803"/>
    </source>
</evidence>
<dbReference type="Gene3D" id="3.20.20.100">
    <property type="entry name" value="NADP-dependent oxidoreductase domain"/>
    <property type="match status" value="1"/>
</dbReference>
<organism evidence="2 3">
    <name type="scientific">Roseibium porphyridii</name>
    <dbReference type="NCBI Taxonomy" id="2866279"/>
    <lineage>
        <taxon>Bacteria</taxon>
        <taxon>Pseudomonadati</taxon>
        <taxon>Pseudomonadota</taxon>
        <taxon>Alphaproteobacteria</taxon>
        <taxon>Hyphomicrobiales</taxon>
        <taxon>Stappiaceae</taxon>
        <taxon>Roseibium</taxon>
    </lineage>
</organism>
<reference evidence="2 3" key="1">
    <citation type="submission" date="2023-03" db="EMBL/GenBank/DDBJ databases">
        <title>Roseibium porphyridii sp. nov. and Roseibium rhodosorbium sp. nov. isolated from marine algae, Porphyridium cruentum and Rhodosorus marinus, respectively.</title>
        <authorList>
            <person name="Lee M.W."/>
            <person name="Choi B.J."/>
            <person name="Lee J.K."/>
            <person name="Choi D.G."/>
            <person name="Baek J.H."/>
            <person name="Bayburt H."/>
            <person name="Kim J.M."/>
            <person name="Han D.M."/>
            <person name="Kim K.H."/>
            <person name="Jeon C.O."/>
        </authorList>
    </citation>
    <scope>NUCLEOTIDE SEQUENCE [LARGE SCALE GENOMIC DNA]</scope>
    <source>
        <strain evidence="2 3">KMA01</strain>
    </source>
</reference>
<protein>
    <submittedName>
        <fullName evidence="2">Aldo/keto reductase</fullName>
    </submittedName>
</protein>
<dbReference type="InterPro" id="IPR020471">
    <property type="entry name" value="AKR"/>
</dbReference>
<evidence type="ECO:0000259" key="1">
    <source>
        <dbReference type="Pfam" id="PF00248"/>
    </source>
</evidence>
<dbReference type="PANTHER" id="PTHR42686">
    <property type="entry name" value="GH17980P-RELATED"/>
    <property type="match status" value="1"/>
</dbReference>
<sequence>MTDAVGGLAFGTSALAGLYRPCDADAANSVLWAAWAHGIRSFDTAPHYGNGMSERRLGDFLREKEGWVLSTKVGRLLTPAAETTDSVNGFHNPLPFDQHFDFSYDGIMRSVEASFHRLGLNRIDTLYVHDIGDPVAGTDTAVHKKQLLEGGQVALSELKSAGVVKMVGLGVNHTAICCELVPDMDLDQILLAGRYTLLDQSAREKLFPILEKRGVRLVVGGVFNSGILATGPTKSAHYDYAPASDLVLKKVSEIEAICKSHNVPLAAAALQYPARNPLVASTLIGTARTSSLMRNIEQFKTPLPEALWNDLRRSGFIGERE</sequence>
<evidence type="ECO:0000313" key="2">
    <source>
        <dbReference type="EMBL" id="WFE88349.1"/>
    </source>
</evidence>
<dbReference type="SUPFAM" id="SSF51430">
    <property type="entry name" value="NAD(P)-linked oxidoreductase"/>
    <property type="match status" value="1"/>
</dbReference>
<feature type="domain" description="NADP-dependent oxidoreductase" evidence="1">
    <location>
        <begin position="8"/>
        <end position="311"/>
    </location>
</feature>
<dbReference type="PANTHER" id="PTHR42686:SF1">
    <property type="entry name" value="GH17980P-RELATED"/>
    <property type="match status" value="1"/>
</dbReference>
<dbReference type="Proteomes" id="UP001209803">
    <property type="component" value="Chromosome"/>
</dbReference>
<dbReference type="Pfam" id="PF00248">
    <property type="entry name" value="Aldo_ket_red"/>
    <property type="match status" value="1"/>
</dbReference>
<dbReference type="RefSeq" id="WP_265681132.1">
    <property type="nucleotide sequence ID" value="NZ_CP120863.1"/>
</dbReference>
<accession>A0ABY8EZ88</accession>
<dbReference type="InterPro" id="IPR023210">
    <property type="entry name" value="NADP_OxRdtase_dom"/>
</dbReference>
<proteinExistence type="predicted"/>